<feature type="domain" description="EF-hand" evidence="2">
    <location>
        <begin position="55"/>
        <end position="90"/>
    </location>
</feature>
<comment type="caution">
    <text evidence="3">The sequence shown here is derived from an EMBL/GenBank/DDBJ whole genome shotgun (WGS) entry which is preliminary data.</text>
</comment>
<dbReference type="GO" id="GO:0007017">
    <property type="term" value="P:microtubule-based process"/>
    <property type="evidence" value="ECO:0007669"/>
    <property type="project" value="InterPro"/>
</dbReference>
<reference evidence="3" key="1">
    <citation type="submission" date="2019-05" db="EMBL/GenBank/DDBJ databases">
        <title>Annotation for the trematode Paragonimus heterotremus.</title>
        <authorList>
            <person name="Choi Y.-J."/>
        </authorList>
    </citation>
    <scope>NUCLEOTIDE SEQUENCE</scope>
    <source>
        <strain evidence="3">LC</strain>
    </source>
</reference>
<dbReference type="SUPFAM" id="SSF47473">
    <property type="entry name" value="EF-hand"/>
    <property type="match status" value="1"/>
</dbReference>
<organism evidence="3 4">
    <name type="scientific">Paragonimus heterotremus</name>
    <dbReference type="NCBI Taxonomy" id="100268"/>
    <lineage>
        <taxon>Eukaryota</taxon>
        <taxon>Metazoa</taxon>
        <taxon>Spiralia</taxon>
        <taxon>Lophotrochozoa</taxon>
        <taxon>Platyhelminthes</taxon>
        <taxon>Trematoda</taxon>
        <taxon>Digenea</taxon>
        <taxon>Plagiorchiida</taxon>
        <taxon>Troglotremata</taxon>
        <taxon>Troglotrematidae</taxon>
        <taxon>Paragonimus</taxon>
    </lineage>
</organism>
<dbReference type="EMBL" id="LUCH01001759">
    <property type="protein sequence ID" value="KAF5402530.1"/>
    <property type="molecule type" value="Genomic_DNA"/>
</dbReference>
<dbReference type="GO" id="GO:0030286">
    <property type="term" value="C:dynein complex"/>
    <property type="evidence" value="ECO:0007669"/>
    <property type="project" value="InterPro"/>
</dbReference>
<keyword evidence="4" id="KW-1185">Reference proteome</keyword>
<evidence type="ECO:0000256" key="1">
    <source>
        <dbReference type="ARBA" id="ARBA00022837"/>
    </source>
</evidence>
<dbReference type="PROSITE" id="PS50222">
    <property type="entry name" value="EF_HAND_2"/>
    <property type="match status" value="2"/>
</dbReference>
<sequence length="207" mass="24517">MATMVTSKPKETTVQETTKLHPVEQFMSLFMELDENKDGNVDREELESFYKQHNLDTKDIENWMKRFDANADGKITRDEFCRGLGLNLEDVLQEQKERSEQRQKGPAEKLHFDGVELISTSMTLKKQEEVIKKFQELIGDETSPSEEKMNDVVNELQNFLNEAYGRVWQCIVLTGSYWMKFTHEPFMSIQFRYRQNHVVLCWRTHRP</sequence>
<dbReference type="CDD" id="cd00051">
    <property type="entry name" value="EFh"/>
    <property type="match status" value="1"/>
</dbReference>
<dbReference type="AlphaFoldDB" id="A0A8J4T2A0"/>
<dbReference type="GO" id="GO:0005509">
    <property type="term" value="F:calcium ion binding"/>
    <property type="evidence" value="ECO:0007669"/>
    <property type="project" value="InterPro"/>
</dbReference>
<keyword evidence="1" id="KW-0106">Calcium</keyword>
<dbReference type="SUPFAM" id="SSF54648">
    <property type="entry name" value="DLC"/>
    <property type="match status" value="1"/>
</dbReference>
<dbReference type="InterPro" id="IPR002048">
    <property type="entry name" value="EF_hand_dom"/>
</dbReference>
<evidence type="ECO:0000313" key="4">
    <source>
        <dbReference type="Proteomes" id="UP000748531"/>
    </source>
</evidence>
<protein>
    <submittedName>
        <fullName evidence="3">Calcium binding protein containing EF hand domain</fullName>
    </submittedName>
</protein>
<dbReference type="SMART" id="SM01375">
    <property type="entry name" value="Dynein_light"/>
    <property type="match status" value="1"/>
</dbReference>
<gene>
    <name evidence="3" type="ORF">PHET_04070</name>
</gene>
<dbReference type="Proteomes" id="UP000748531">
    <property type="component" value="Unassembled WGS sequence"/>
</dbReference>
<dbReference type="Pfam" id="PF13499">
    <property type="entry name" value="EF-hand_7"/>
    <property type="match status" value="1"/>
</dbReference>
<dbReference type="InterPro" id="IPR037177">
    <property type="entry name" value="DLC_sf"/>
</dbReference>
<dbReference type="Pfam" id="PF01221">
    <property type="entry name" value="Dynein_light"/>
    <property type="match status" value="1"/>
</dbReference>
<dbReference type="OrthoDB" id="26525at2759"/>
<feature type="domain" description="EF-hand" evidence="2">
    <location>
        <begin position="21"/>
        <end position="51"/>
    </location>
</feature>
<dbReference type="Gene3D" id="1.10.238.10">
    <property type="entry name" value="EF-hand"/>
    <property type="match status" value="1"/>
</dbReference>
<evidence type="ECO:0000313" key="3">
    <source>
        <dbReference type="EMBL" id="KAF5402530.1"/>
    </source>
</evidence>
<evidence type="ECO:0000259" key="2">
    <source>
        <dbReference type="PROSITE" id="PS50222"/>
    </source>
</evidence>
<dbReference type="CDD" id="cd21454">
    <property type="entry name" value="DLC-like_TAL"/>
    <property type="match status" value="1"/>
</dbReference>
<proteinExistence type="predicted"/>
<dbReference type="InterPro" id="IPR011992">
    <property type="entry name" value="EF-hand-dom_pair"/>
</dbReference>
<dbReference type="Gene3D" id="3.30.740.10">
    <property type="entry name" value="Protein Inhibitor Of Neuronal Nitric Oxide Synthase"/>
    <property type="match status" value="1"/>
</dbReference>
<name>A0A8J4T2A0_9TREM</name>
<dbReference type="SMART" id="SM00054">
    <property type="entry name" value="EFh"/>
    <property type="match status" value="2"/>
</dbReference>
<dbReference type="InterPro" id="IPR001372">
    <property type="entry name" value="Dynein_light_chain_typ-1/2"/>
</dbReference>
<dbReference type="InterPro" id="IPR018247">
    <property type="entry name" value="EF_Hand_1_Ca_BS"/>
</dbReference>
<accession>A0A8J4T2A0</accession>
<dbReference type="PROSITE" id="PS00018">
    <property type="entry name" value="EF_HAND_1"/>
    <property type="match status" value="1"/>
</dbReference>